<evidence type="ECO:0000256" key="8">
    <source>
        <dbReference type="ARBA" id="ARBA00022958"/>
    </source>
</evidence>
<comment type="activity regulation">
    <text evidence="13">Mycophenolic acid (MPA) is a non-competitive inhibitor that prevents formation of the closed enzyme conformation by binding to the same site as the amobile flap. In contrast, mizoribine monophosphate (MZP) is a competitive inhibitor that induces the closed conformation. MPA is a potent inhibitor of mammalian IMPDHs but a poor inhibitor of the bacterial enzymes. MZP is a more potent inhibitor of bacterial IMPDH.</text>
</comment>
<accession>A0A2Z6AYU3</accession>
<keyword evidence="9 13" id="KW-0560">Oxidoreductase</keyword>
<feature type="binding site" evidence="13 16">
    <location>
        <begin position="295"/>
        <end position="297"/>
    </location>
    <ligand>
        <name>NAD(+)</name>
        <dbReference type="ChEBI" id="CHEBI:57540"/>
    </ligand>
</feature>
<gene>
    <name evidence="13" type="primary">guaB</name>
    <name evidence="23" type="ORF">DFE_1634</name>
</gene>
<dbReference type="Gene3D" id="3.20.20.70">
    <property type="entry name" value="Aldolase class I"/>
    <property type="match status" value="1"/>
</dbReference>
<feature type="domain" description="CBS" evidence="22">
    <location>
        <begin position="93"/>
        <end position="151"/>
    </location>
</feature>
<feature type="binding site" evidence="13 15">
    <location>
        <position position="430"/>
    </location>
    <ligand>
        <name>IMP</name>
        <dbReference type="ChEBI" id="CHEBI:58053"/>
    </ligand>
</feature>
<evidence type="ECO:0000256" key="13">
    <source>
        <dbReference type="HAMAP-Rule" id="MF_01964"/>
    </source>
</evidence>
<keyword evidence="4 13" id="KW-0479">Metal-binding</keyword>
<reference evidence="23 24" key="1">
    <citation type="journal article" date="2018" name="Sci. Adv.">
        <title>Multi-heme cytochromes provide a pathway for survival in energy-limited environments.</title>
        <authorList>
            <person name="Deng X."/>
            <person name="Dohmae N."/>
            <person name="Nealson K.H."/>
            <person name="Hashimoto K."/>
            <person name="Okamoto A."/>
        </authorList>
    </citation>
    <scope>NUCLEOTIDE SEQUENCE [LARGE SCALE GENOMIC DNA]</scope>
    <source>
        <strain evidence="23 24">IS5</strain>
    </source>
</reference>
<evidence type="ECO:0000256" key="18">
    <source>
        <dbReference type="PROSITE-ProRule" id="PRU00703"/>
    </source>
</evidence>
<comment type="similarity">
    <text evidence="2 13 19">Belongs to the IMPDH/GMPR family.</text>
</comment>
<keyword evidence="24" id="KW-1185">Reference proteome</keyword>
<evidence type="ECO:0000259" key="22">
    <source>
        <dbReference type="PROSITE" id="PS51371"/>
    </source>
</evidence>
<evidence type="ECO:0000256" key="21">
    <source>
        <dbReference type="SAM" id="MobiDB-lite"/>
    </source>
</evidence>
<dbReference type="PROSITE" id="PS51371">
    <property type="entry name" value="CBS"/>
    <property type="match status" value="2"/>
</dbReference>
<sequence>MEKIAHRGLTFDDVLMLPAYSEVLPDAVDVSTWLAPGLKLNIPLISAAMDTVTESEMAVALARQGGAGVIHKNLTIEQQRLEVEKVKKSESGMILDPVTIDPEITVAEALLVMARYKISGLPVVKGDQLVGILTNRDVRFVTDSDILVRDVMTSNNLVTVPVGTTLEQAKAYLHENRIEKLLVVEQGQLKGLLTIKDIEKIKKYPMACKDDHGRLRVGAAIGVGGDRDERAEALVQAGVDFLVLDSAHGHSANILRSVAAVKSAYPDVALVAGNVATYEGAKALIKAGADTVKVGIGPGSICTTRVVAGVGVPQITAIMEAAKACREADRCLIADGGIKFSGDIVKALAAGANSAMMGSMFAGTEESPGETILYQGRTYKIYRGMGSIDAMREGSSDRYFQEKQASEDKEDMARQTGERLSDSSKKLVPEGIVGRVPYKGTVTDSIYQLMGGIRSGMGYTGCHTIAEMEEKVQFTQISPAGLRESHVHDVIITKEAPNYRVDSY</sequence>
<evidence type="ECO:0000256" key="9">
    <source>
        <dbReference type="ARBA" id="ARBA00023002"/>
    </source>
</evidence>
<evidence type="ECO:0000256" key="5">
    <source>
        <dbReference type="ARBA" id="ARBA00022737"/>
    </source>
</evidence>
<feature type="binding site" evidence="13 15">
    <location>
        <begin position="335"/>
        <end position="337"/>
    </location>
    <ligand>
        <name>IMP</name>
        <dbReference type="ChEBI" id="CHEBI:58053"/>
    </ligand>
</feature>
<feature type="domain" description="CBS" evidence="22">
    <location>
        <begin position="152"/>
        <end position="208"/>
    </location>
</feature>
<dbReference type="GO" id="GO:0003938">
    <property type="term" value="F:IMP dehydrogenase activity"/>
    <property type="evidence" value="ECO:0007669"/>
    <property type="project" value="UniProtKB-UniRule"/>
</dbReference>
<evidence type="ECO:0000256" key="17">
    <source>
        <dbReference type="PIRSR" id="PIRSR000130-4"/>
    </source>
</evidence>
<feature type="binding site" description="in other chain" evidence="13 17">
    <location>
        <position position="297"/>
    </location>
    <ligand>
        <name>K(+)</name>
        <dbReference type="ChEBI" id="CHEBI:29103"/>
        <note>ligand shared between two tetrameric partners</note>
    </ligand>
</feature>
<dbReference type="FunFam" id="3.20.20.70:FF:000003">
    <property type="entry name" value="GMP reductase"/>
    <property type="match status" value="1"/>
</dbReference>
<evidence type="ECO:0000256" key="19">
    <source>
        <dbReference type="RuleBase" id="RU003927"/>
    </source>
</evidence>
<evidence type="ECO:0000256" key="16">
    <source>
        <dbReference type="PIRSR" id="PIRSR000130-3"/>
    </source>
</evidence>
<dbReference type="SMART" id="SM00116">
    <property type="entry name" value="CBS"/>
    <property type="match status" value="2"/>
</dbReference>
<feature type="binding site" evidence="16">
    <location>
        <begin position="245"/>
        <end position="247"/>
    </location>
    <ligand>
        <name>NAD(+)</name>
        <dbReference type="ChEBI" id="CHEBI:57540"/>
    </ligand>
</feature>
<dbReference type="PANTHER" id="PTHR11911:SF111">
    <property type="entry name" value="INOSINE-5'-MONOPHOSPHATE DEHYDROGENASE"/>
    <property type="match status" value="1"/>
</dbReference>
<comment type="subunit">
    <text evidence="3 13">Homotetramer.</text>
</comment>
<feature type="binding site" evidence="13">
    <location>
        <position position="245"/>
    </location>
    <ligand>
        <name>NAD(+)</name>
        <dbReference type="ChEBI" id="CHEBI:57540"/>
    </ligand>
</feature>
<evidence type="ECO:0000256" key="11">
    <source>
        <dbReference type="ARBA" id="ARBA00023122"/>
    </source>
</evidence>
<feature type="active site" description="Proton acceptor" evidence="13 14">
    <location>
        <position position="398"/>
    </location>
</feature>
<comment type="caution">
    <text evidence="13">Lacks conserved residue(s) required for the propagation of feature annotation.</text>
</comment>
<dbReference type="SMART" id="SM01240">
    <property type="entry name" value="IMPDH"/>
    <property type="match status" value="1"/>
</dbReference>
<dbReference type="AlphaFoldDB" id="A0A2Z6AYU3"/>
<dbReference type="UniPathway" id="UPA00601">
    <property type="reaction ID" value="UER00295"/>
</dbReference>
<feature type="region of interest" description="Disordered" evidence="21">
    <location>
        <begin position="395"/>
        <end position="424"/>
    </location>
</feature>
<feature type="binding site" evidence="13 15">
    <location>
        <begin position="382"/>
        <end position="386"/>
    </location>
    <ligand>
        <name>IMP</name>
        <dbReference type="ChEBI" id="CHEBI:58053"/>
    </ligand>
</feature>
<dbReference type="GO" id="GO:0006183">
    <property type="term" value="P:GTP biosynthetic process"/>
    <property type="evidence" value="ECO:0007669"/>
    <property type="project" value="TreeGrafter"/>
</dbReference>
<dbReference type="KEGG" id="dfl:DFE_1634"/>
<evidence type="ECO:0000256" key="1">
    <source>
        <dbReference type="ARBA" id="ARBA00001958"/>
    </source>
</evidence>
<keyword evidence="7 13" id="KW-0658">Purine biosynthesis</keyword>
<dbReference type="InterPro" id="IPR000644">
    <property type="entry name" value="CBS_dom"/>
</dbReference>
<evidence type="ECO:0000256" key="10">
    <source>
        <dbReference type="ARBA" id="ARBA00023027"/>
    </source>
</evidence>
<proteinExistence type="inferred from homology"/>
<dbReference type="EC" id="1.1.1.205" evidence="13 20"/>
<dbReference type="Proteomes" id="UP000269883">
    <property type="component" value="Chromosome"/>
</dbReference>
<organism evidence="23 24">
    <name type="scientific">Desulfovibrio ferrophilus</name>
    <dbReference type="NCBI Taxonomy" id="241368"/>
    <lineage>
        <taxon>Bacteria</taxon>
        <taxon>Pseudomonadati</taxon>
        <taxon>Thermodesulfobacteriota</taxon>
        <taxon>Desulfovibrionia</taxon>
        <taxon>Desulfovibrionales</taxon>
        <taxon>Desulfovibrionaceae</taxon>
        <taxon>Desulfovibrio</taxon>
    </lineage>
</organism>
<comment type="cofactor">
    <cofactor evidence="1 13">
        <name>K(+)</name>
        <dbReference type="ChEBI" id="CHEBI:29103"/>
    </cofactor>
</comment>
<feature type="active site" description="Thioimidate intermediate" evidence="13 14">
    <location>
        <position position="302"/>
    </location>
</feature>
<keyword evidence="10 13" id="KW-0520">NAD</keyword>
<dbReference type="PANTHER" id="PTHR11911">
    <property type="entry name" value="INOSINE-5-MONOPHOSPHATE DEHYDROGENASE RELATED"/>
    <property type="match status" value="1"/>
</dbReference>
<dbReference type="InterPro" id="IPR015875">
    <property type="entry name" value="IMP_DH/GMP_Rdtase_CS"/>
</dbReference>
<evidence type="ECO:0000256" key="20">
    <source>
        <dbReference type="RuleBase" id="RU003928"/>
    </source>
</evidence>
<comment type="catalytic activity">
    <reaction evidence="12 13 20">
        <text>IMP + NAD(+) + H2O = XMP + NADH + H(+)</text>
        <dbReference type="Rhea" id="RHEA:11708"/>
        <dbReference type="ChEBI" id="CHEBI:15377"/>
        <dbReference type="ChEBI" id="CHEBI:15378"/>
        <dbReference type="ChEBI" id="CHEBI:57464"/>
        <dbReference type="ChEBI" id="CHEBI:57540"/>
        <dbReference type="ChEBI" id="CHEBI:57945"/>
        <dbReference type="ChEBI" id="CHEBI:58053"/>
        <dbReference type="EC" id="1.1.1.205"/>
    </reaction>
</comment>
<evidence type="ECO:0000313" key="23">
    <source>
        <dbReference type="EMBL" id="BBD08360.1"/>
    </source>
</evidence>
<dbReference type="EMBL" id="AP017378">
    <property type="protein sequence ID" value="BBD08360.1"/>
    <property type="molecule type" value="Genomic_DNA"/>
</dbReference>
<evidence type="ECO:0000256" key="2">
    <source>
        <dbReference type="ARBA" id="ARBA00005502"/>
    </source>
</evidence>
<dbReference type="InterPro" id="IPR046342">
    <property type="entry name" value="CBS_dom_sf"/>
</dbReference>
<keyword evidence="8 13" id="KW-0630">Potassium</keyword>
<feature type="binding site" evidence="13">
    <location>
        <position position="485"/>
    </location>
    <ligand>
        <name>K(+)</name>
        <dbReference type="ChEBI" id="CHEBI:29103"/>
        <note>ligand shared between two tetrameric partners</note>
    </ligand>
</feature>
<dbReference type="Pfam" id="PF00571">
    <property type="entry name" value="CBS"/>
    <property type="match status" value="2"/>
</dbReference>
<keyword evidence="6 13" id="KW-0332">GMP biosynthesis</keyword>
<dbReference type="InterPro" id="IPR005990">
    <property type="entry name" value="IMP_DH"/>
</dbReference>
<evidence type="ECO:0000256" key="3">
    <source>
        <dbReference type="ARBA" id="ARBA00011881"/>
    </source>
</evidence>
<evidence type="ECO:0000256" key="14">
    <source>
        <dbReference type="PIRSR" id="PIRSR000130-1"/>
    </source>
</evidence>
<feature type="binding site" evidence="13 15">
    <location>
        <begin position="358"/>
        <end position="359"/>
    </location>
    <ligand>
        <name>IMP</name>
        <dbReference type="ChEBI" id="CHEBI:58053"/>
    </ligand>
</feature>
<evidence type="ECO:0000313" key="24">
    <source>
        <dbReference type="Proteomes" id="UP000269883"/>
    </source>
</evidence>
<dbReference type="InterPro" id="IPR013785">
    <property type="entry name" value="Aldolase_TIM"/>
</dbReference>
<dbReference type="CDD" id="cd04601">
    <property type="entry name" value="CBS_pair_IMPDH"/>
    <property type="match status" value="1"/>
</dbReference>
<feature type="binding site" description="in other chain" evidence="13 17">
    <location>
        <position position="302"/>
    </location>
    <ligand>
        <name>K(+)</name>
        <dbReference type="ChEBI" id="CHEBI:29103"/>
        <note>ligand shared between two tetrameric partners</note>
    </ligand>
</feature>
<comment type="pathway">
    <text evidence="13 20">Purine metabolism; XMP biosynthesis via de novo pathway; XMP from IMP: step 1/1.</text>
</comment>
<evidence type="ECO:0000256" key="6">
    <source>
        <dbReference type="ARBA" id="ARBA00022749"/>
    </source>
</evidence>
<name>A0A2Z6AYU3_9BACT</name>
<feature type="binding site" description="in other chain" evidence="13 17">
    <location>
        <position position="299"/>
    </location>
    <ligand>
        <name>K(+)</name>
        <dbReference type="ChEBI" id="CHEBI:29103"/>
        <note>ligand shared between two tetrameric partners</note>
    </ligand>
</feature>
<dbReference type="CDD" id="cd00381">
    <property type="entry name" value="IMPDH"/>
    <property type="match status" value="1"/>
</dbReference>
<dbReference type="PROSITE" id="PS00487">
    <property type="entry name" value="IMP_DH_GMP_RED"/>
    <property type="match status" value="1"/>
</dbReference>
<feature type="binding site" evidence="13">
    <location>
        <position position="486"/>
    </location>
    <ligand>
        <name>K(+)</name>
        <dbReference type="ChEBI" id="CHEBI:29103"/>
        <note>ligand shared between two tetrameric partners</note>
    </ligand>
</feature>
<evidence type="ECO:0000256" key="12">
    <source>
        <dbReference type="ARBA" id="ARBA00048028"/>
    </source>
</evidence>
<dbReference type="InterPro" id="IPR001093">
    <property type="entry name" value="IMP_DH_GMPRt"/>
</dbReference>
<protein>
    <recommendedName>
        <fullName evidence="13 20">Inosine-5'-monophosphate dehydrogenase</fullName>
        <shortName evidence="13">IMP dehydrogenase</shortName>
        <shortName evidence="13">IMPD</shortName>
        <shortName evidence="13">IMPDH</shortName>
        <ecNumber evidence="13 20">1.1.1.205</ecNumber>
    </recommendedName>
</protein>
<dbReference type="Pfam" id="PF00478">
    <property type="entry name" value="IMPDH"/>
    <property type="match status" value="1"/>
</dbReference>
<keyword evidence="11 18" id="KW-0129">CBS domain</keyword>
<dbReference type="HAMAP" id="MF_01964">
    <property type="entry name" value="IMPDH"/>
    <property type="match status" value="1"/>
</dbReference>
<feature type="binding site" evidence="13 15">
    <location>
        <position position="300"/>
    </location>
    <ligand>
        <name>IMP</name>
        <dbReference type="ChEBI" id="CHEBI:58053"/>
    </ligand>
</feature>
<evidence type="ECO:0000256" key="7">
    <source>
        <dbReference type="ARBA" id="ARBA00022755"/>
    </source>
</evidence>
<dbReference type="GO" id="GO:0006177">
    <property type="term" value="P:GMP biosynthetic process"/>
    <property type="evidence" value="ECO:0007669"/>
    <property type="project" value="UniProtKB-UniRule"/>
</dbReference>
<dbReference type="SUPFAM" id="SSF51412">
    <property type="entry name" value="Inosine monophosphate dehydrogenase (IMPDH)"/>
    <property type="match status" value="1"/>
</dbReference>
<dbReference type="PIRSF" id="PIRSF000130">
    <property type="entry name" value="IMPDH"/>
    <property type="match status" value="1"/>
</dbReference>
<evidence type="ECO:0000256" key="4">
    <source>
        <dbReference type="ARBA" id="ARBA00022723"/>
    </source>
</evidence>
<dbReference type="GO" id="GO:0000166">
    <property type="term" value="F:nucleotide binding"/>
    <property type="evidence" value="ECO:0007669"/>
    <property type="project" value="UniProtKB-UniRule"/>
</dbReference>
<evidence type="ECO:0000256" key="15">
    <source>
        <dbReference type="PIRSR" id="PIRSR000130-2"/>
    </source>
</evidence>
<comment type="function">
    <text evidence="13">Catalyzes the conversion of inosine 5'-phosphate (IMP) to xanthosine 5'-phosphate (XMP), the first committed and rate-limiting step in the de novo synthesis of guanine nucleotides, and therefore plays an important role in the regulation of cell growth.</text>
</comment>
<dbReference type="GO" id="GO:0046872">
    <property type="term" value="F:metal ion binding"/>
    <property type="evidence" value="ECO:0007669"/>
    <property type="project" value="UniProtKB-UniRule"/>
</dbReference>
<feature type="binding site" evidence="13">
    <location>
        <position position="484"/>
    </location>
    <ligand>
        <name>K(+)</name>
        <dbReference type="ChEBI" id="CHEBI:29103"/>
        <note>ligand shared between two tetrameric partners</note>
    </ligand>
</feature>
<dbReference type="SUPFAM" id="SSF54631">
    <property type="entry name" value="CBS-domain pair"/>
    <property type="match status" value="1"/>
</dbReference>
<keyword evidence="5" id="KW-0677">Repeat</keyword>
<dbReference type="NCBIfam" id="TIGR01302">
    <property type="entry name" value="IMP_dehydrog"/>
    <property type="match status" value="1"/>
</dbReference>
<dbReference type="OrthoDB" id="9805398at2"/>
<dbReference type="RefSeq" id="WP_126378393.1">
    <property type="nucleotide sequence ID" value="NZ_AP017378.1"/>
</dbReference>